<evidence type="ECO:0000313" key="2">
    <source>
        <dbReference type="EMBL" id="KAF1767276.1"/>
    </source>
</evidence>
<dbReference type="Proteomes" id="UP000483820">
    <property type="component" value="Chromosome II"/>
</dbReference>
<sequence>MKVNNMLIDVCEKNATQQIIQCNSNQFESRVVPMLIHLDKIFYRMKIALGINLTTLNEMRGILCHPIFRKCGYLQFRGKNEVLSNEDCEYILDKTQPNRGITILSKLSPDFDFKKILHFSRLRIPSLGKMPLEELKALDCEIANLGNHQFKEVDLNDFLHHWINGNNRKLRRLKLDGFEDAPNWNVLLKDIPHTEWNPKERGRCYKSKYTHTEETIDCENGKDFKNKDGQLATVVHHSEYLDILIWNDQFPDEKDTEEKVIYCNSNQFGYGVINVLTHFDKIFHRIDIALGIELNALNEMRGILCHPIFKKCGYLQFRGKNETLTNEDCEYVLDKTQPNRGITILSKLSPDFDFKKILHFSRLRVPNLGKMPLEDLKALDCEIANLGNHQFKEVDLNDFLHHWINGNNRKLRRLKLDGFEDAPNWNVLLKDIPHTEWNSKERGRYYKSKYTHTEETIDCENGKDFRNKDGQLATVVHHSEFLDFLIWNDRFPE</sequence>
<dbReference type="CTD" id="9802146"/>
<feature type="domain" description="Sdz-33 F-box" evidence="1">
    <location>
        <begin position="357"/>
        <end position="416"/>
    </location>
</feature>
<reference evidence="2 3" key="1">
    <citation type="submission" date="2019-12" db="EMBL/GenBank/DDBJ databases">
        <title>Chromosome-level assembly of the Caenorhabditis remanei genome.</title>
        <authorList>
            <person name="Teterina A.A."/>
            <person name="Willis J.H."/>
            <person name="Phillips P.C."/>
        </authorList>
    </citation>
    <scope>NUCLEOTIDE SEQUENCE [LARGE SCALE GENOMIC DNA]</scope>
    <source>
        <strain evidence="2 3">PX506</strain>
        <tissue evidence="2">Whole organism</tissue>
    </source>
</reference>
<dbReference type="Pfam" id="PF07735">
    <property type="entry name" value="FBA_2"/>
    <property type="match status" value="2"/>
</dbReference>
<accession>A0A6A5HKR4</accession>
<dbReference type="PANTHER" id="PTHR21503:SF8">
    <property type="entry name" value="F-BOX ASSOCIATED DOMAIN-CONTAINING PROTEIN-RELATED"/>
    <property type="match status" value="1"/>
</dbReference>
<evidence type="ECO:0000259" key="1">
    <source>
        <dbReference type="Pfam" id="PF07735"/>
    </source>
</evidence>
<dbReference type="AlphaFoldDB" id="A0A6A5HKR4"/>
<dbReference type="InterPro" id="IPR012885">
    <property type="entry name" value="F-box_Sdz-33"/>
</dbReference>
<dbReference type="EMBL" id="WUAV01000002">
    <property type="protein sequence ID" value="KAF1767276.1"/>
    <property type="molecule type" value="Genomic_DNA"/>
</dbReference>
<feature type="domain" description="Sdz-33 F-box" evidence="1">
    <location>
        <begin position="116"/>
        <end position="175"/>
    </location>
</feature>
<dbReference type="RefSeq" id="XP_053590250.1">
    <property type="nucleotide sequence ID" value="XM_053726056.1"/>
</dbReference>
<evidence type="ECO:0000313" key="3">
    <source>
        <dbReference type="Proteomes" id="UP000483820"/>
    </source>
</evidence>
<proteinExistence type="predicted"/>
<dbReference type="PANTHER" id="PTHR21503">
    <property type="entry name" value="F-BOX-CONTAINING HYPOTHETICAL PROTEIN C.ELEGANS"/>
    <property type="match status" value="1"/>
</dbReference>
<protein>
    <recommendedName>
        <fullName evidence="1">Sdz-33 F-box domain-containing protein</fullName>
    </recommendedName>
</protein>
<gene>
    <name evidence="2" type="ORF">GCK72_007235</name>
</gene>
<comment type="caution">
    <text evidence="2">The sequence shown here is derived from an EMBL/GenBank/DDBJ whole genome shotgun (WGS) entry which is preliminary data.</text>
</comment>
<dbReference type="KEGG" id="crq:GCK72_007235"/>
<organism evidence="2 3">
    <name type="scientific">Caenorhabditis remanei</name>
    <name type="common">Caenorhabditis vulgaris</name>
    <dbReference type="NCBI Taxonomy" id="31234"/>
    <lineage>
        <taxon>Eukaryota</taxon>
        <taxon>Metazoa</taxon>
        <taxon>Ecdysozoa</taxon>
        <taxon>Nematoda</taxon>
        <taxon>Chromadorea</taxon>
        <taxon>Rhabditida</taxon>
        <taxon>Rhabditina</taxon>
        <taxon>Rhabditomorpha</taxon>
        <taxon>Rhabditoidea</taxon>
        <taxon>Rhabditidae</taxon>
        <taxon>Peloderinae</taxon>
        <taxon>Caenorhabditis</taxon>
    </lineage>
</organism>
<name>A0A6A5HKR4_CAERE</name>
<dbReference type="GeneID" id="9802146"/>